<gene>
    <name evidence="7" type="ORF">MELIAE_LOCUS1668</name>
</gene>
<dbReference type="SUPFAM" id="SSF57850">
    <property type="entry name" value="RING/U-box"/>
    <property type="match status" value="1"/>
</dbReference>
<dbReference type="OrthoDB" id="1711136at2759"/>
<dbReference type="InterPro" id="IPR013083">
    <property type="entry name" value="Znf_RING/FYVE/PHD"/>
</dbReference>
<keyword evidence="2 4" id="KW-0863">Zinc-finger</keyword>
<dbReference type="GO" id="GO:0061630">
    <property type="term" value="F:ubiquitin protein ligase activity"/>
    <property type="evidence" value="ECO:0007669"/>
    <property type="project" value="TreeGrafter"/>
</dbReference>
<organism evidence="7 8">
    <name type="scientific">Brassicogethes aeneus</name>
    <name type="common">Rape pollen beetle</name>
    <name type="synonym">Meligethes aeneus</name>
    <dbReference type="NCBI Taxonomy" id="1431903"/>
    <lineage>
        <taxon>Eukaryota</taxon>
        <taxon>Metazoa</taxon>
        <taxon>Ecdysozoa</taxon>
        <taxon>Arthropoda</taxon>
        <taxon>Hexapoda</taxon>
        <taxon>Insecta</taxon>
        <taxon>Pterygota</taxon>
        <taxon>Neoptera</taxon>
        <taxon>Endopterygota</taxon>
        <taxon>Coleoptera</taxon>
        <taxon>Polyphaga</taxon>
        <taxon>Cucujiformia</taxon>
        <taxon>Nitidulidae</taxon>
        <taxon>Meligethinae</taxon>
        <taxon>Brassicogethes</taxon>
    </lineage>
</organism>
<evidence type="ECO:0000256" key="1">
    <source>
        <dbReference type="ARBA" id="ARBA00022723"/>
    </source>
</evidence>
<feature type="transmembrane region" description="Helical" evidence="5">
    <location>
        <begin position="123"/>
        <end position="147"/>
    </location>
</feature>
<dbReference type="PANTHER" id="PTHR22696">
    <property type="entry name" value="E3 UBIQUITIN-PROTEIN LIGASE RNF26"/>
    <property type="match status" value="1"/>
</dbReference>
<dbReference type="PROSITE" id="PS50089">
    <property type="entry name" value="ZF_RING_2"/>
    <property type="match status" value="1"/>
</dbReference>
<feature type="transmembrane region" description="Helical" evidence="5">
    <location>
        <begin position="59"/>
        <end position="81"/>
    </location>
</feature>
<protein>
    <recommendedName>
        <fullName evidence="6">RING-type domain-containing protein</fullName>
    </recommendedName>
</protein>
<keyword evidence="3" id="KW-0862">Zinc</keyword>
<name>A0A9P0FAP0_BRAAE</name>
<dbReference type="InterPro" id="IPR001841">
    <property type="entry name" value="Znf_RING"/>
</dbReference>
<proteinExistence type="predicted"/>
<dbReference type="EMBL" id="OV121132">
    <property type="protein sequence ID" value="CAH0547741.1"/>
    <property type="molecule type" value="Genomic_DNA"/>
</dbReference>
<keyword evidence="1" id="KW-0479">Metal-binding</keyword>
<keyword evidence="8" id="KW-1185">Reference proteome</keyword>
<evidence type="ECO:0000313" key="7">
    <source>
        <dbReference type="EMBL" id="CAH0547741.1"/>
    </source>
</evidence>
<dbReference type="PANTHER" id="PTHR22696:SF1">
    <property type="entry name" value="E3 UBIQUITIN-PROTEIN LIGASE RNF26"/>
    <property type="match status" value="1"/>
</dbReference>
<evidence type="ECO:0000313" key="8">
    <source>
        <dbReference type="Proteomes" id="UP001154078"/>
    </source>
</evidence>
<dbReference type="Gene3D" id="3.30.40.10">
    <property type="entry name" value="Zinc/RING finger domain, C3HC4 (zinc finger)"/>
    <property type="match status" value="1"/>
</dbReference>
<dbReference type="GO" id="GO:0006511">
    <property type="term" value="P:ubiquitin-dependent protein catabolic process"/>
    <property type="evidence" value="ECO:0007669"/>
    <property type="project" value="TreeGrafter"/>
</dbReference>
<keyword evidence="5" id="KW-0812">Transmembrane</keyword>
<evidence type="ECO:0000256" key="5">
    <source>
        <dbReference type="SAM" id="Phobius"/>
    </source>
</evidence>
<dbReference type="GO" id="GO:0016567">
    <property type="term" value="P:protein ubiquitination"/>
    <property type="evidence" value="ECO:0007669"/>
    <property type="project" value="TreeGrafter"/>
</dbReference>
<dbReference type="Pfam" id="PF13920">
    <property type="entry name" value="zf-C3HC4_3"/>
    <property type="match status" value="1"/>
</dbReference>
<dbReference type="AlphaFoldDB" id="A0A9P0FAP0"/>
<dbReference type="FunFam" id="1.10.1170.10:FF:000002">
    <property type="entry name" value="Baculoviral IAP repeat containing 7"/>
    <property type="match status" value="1"/>
</dbReference>
<feature type="transmembrane region" description="Helical" evidence="5">
    <location>
        <begin position="190"/>
        <end position="214"/>
    </location>
</feature>
<keyword evidence="5" id="KW-0472">Membrane</keyword>
<evidence type="ECO:0000256" key="2">
    <source>
        <dbReference type="ARBA" id="ARBA00022771"/>
    </source>
</evidence>
<keyword evidence="5" id="KW-1133">Transmembrane helix</keyword>
<dbReference type="Proteomes" id="UP001154078">
    <property type="component" value="Chromosome 1"/>
</dbReference>
<accession>A0A9P0FAP0</accession>
<evidence type="ECO:0000256" key="3">
    <source>
        <dbReference type="ARBA" id="ARBA00022833"/>
    </source>
</evidence>
<evidence type="ECO:0000259" key="6">
    <source>
        <dbReference type="PROSITE" id="PS50089"/>
    </source>
</evidence>
<reference evidence="7" key="1">
    <citation type="submission" date="2021-12" db="EMBL/GenBank/DDBJ databases">
        <authorList>
            <person name="King R."/>
        </authorList>
    </citation>
    <scope>NUCLEOTIDE SEQUENCE</scope>
</reference>
<dbReference type="GO" id="GO:0008270">
    <property type="term" value="F:zinc ion binding"/>
    <property type="evidence" value="ECO:0007669"/>
    <property type="project" value="UniProtKB-KW"/>
</dbReference>
<feature type="domain" description="RING-type" evidence="6">
    <location>
        <begin position="293"/>
        <end position="332"/>
    </location>
</feature>
<evidence type="ECO:0000256" key="4">
    <source>
        <dbReference type="PROSITE-ProRule" id="PRU00175"/>
    </source>
</evidence>
<sequence>MFDAIITAYNVIYSVIYYSYYVSLKCGQTIVTQSANLANNVVNFGLILLESLKIFLEDIYGTVVLIYGSFMHLFDVILGVIGDIGSGFSKIILEICRVYEVILNSPLAVIRVIRQLFVCIRDLIILIGAGVWFAITIVPLSLCYLTTSTAKLVLSLIIETFDKIKQCTETIKTVLYDLYYFVTDVPLESLAGLIVGLSIAYILFQFYVVIYAFLRARFTSYKQIIRQNCAVLYNNILQKITVRQRVIYRRILESRRPLHLRREPINRRVLVARRVIQQEESKNEDSFLDQRFCVICQERQKCILILPCRHVCLCSECNSQLQMYNNTCPMCRKDIERTMKVFV</sequence>